<dbReference type="EMBL" id="JACJSG010000098">
    <property type="protein sequence ID" value="MBD2505561.1"/>
    <property type="molecule type" value="Genomic_DNA"/>
</dbReference>
<sequence>MKHKELRSHNYKRKYKLCYPRHPILYPPAGMLRFGDRCLHKINATSVFCTVAVVSAPPSRVKRNPWH</sequence>
<comment type="caution">
    <text evidence="1">The sequence shown here is derived from an EMBL/GenBank/DDBJ whole genome shotgun (WGS) entry which is preliminary data.</text>
</comment>
<gene>
    <name evidence="1" type="ORF">H6G83_34045</name>
</gene>
<protein>
    <submittedName>
        <fullName evidence="1">Uncharacterized protein</fullName>
    </submittedName>
</protein>
<organism evidence="1 2">
    <name type="scientific">Anabaena azotica FACHB-119</name>
    <dbReference type="NCBI Taxonomy" id="947527"/>
    <lineage>
        <taxon>Bacteria</taxon>
        <taxon>Bacillati</taxon>
        <taxon>Cyanobacteriota</taxon>
        <taxon>Cyanophyceae</taxon>
        <taxon>Nostocales</taxon>
        <taxon>Nostocaceae</taxon>
        <taxon>Anabaena</taxon>
        <taxon>Anabaena azotica</taxon>
    </lineage>
</organism>
<proteinExistence type="predicted"/>
<keyword evidence="2" id="KW-1185">Reference proteome</keyword>
<evidence type="ECO:0000313" key="2">
    <source>
        <dbReference type="Proteomes" id="UP000661112"/>
    </source>
</evidence>
<accession>A0ABR8DF10</accession>
<reference evidence="1 2" key="1">
    <citation type="journal article" date="2020" name="ISME J.">
        <title>Comparative genomics reveals insights into cyanobacterial evolution and habitat adaptation.</title>
        <authorList>
            <person name="Chen M.Y."/>
            <person name="Teng W.K."/>
            <person name="Zhao L."/>
            <person name="Hu C.X."/>
            <person name="Zhou Y.K."/>
            <person name="Han B.P."/>
            <person name="Song L.R."/>
            <person name="Shu W.S."/>
        </authorList>
    </citation>
    <scope>NUCLEOTIDE SEQUENCE [LARGE SCALE GENOMIC DNA]</scope>
    <source>
        <strain evidence="1 2">FACHB-119</strain>
    </source>
</reference>
<dbReference type="RefSeq" id="WP_190480480.1">
    <property type="nucleotide sequence ID" value="NZ_JACJSG010000098.1"/>
</dbReference>
<name>A0ABR8DF10_9NOST</name>
<dbReference type="Proteomes" id="UP000661112">
    <property type="component" value="Unassembled WGS sequence"/>
</dbReference>
<evidence type="ECO:0000313" key="1">
    <source>
        <dbReference type="EMBL" id="MBD2505561.1"/>
    </source>
</evidence>